<dbReference type="EMBL" id="UINC01038802">
    <property type="protein sequence ID" value="SVB36331.1"/>
    <property type="molecule type" value="Genomic_DNA"/>
</dbReference>
<dbReference type="GO" id="GO:0003960">
    <property type="term" value="F:quinone reductase (NADPH) activity"/>
    <property type="evidence" value="ECO:0007669"/>
    <property type="project" value="TreeGrafter"/>
</dbReference>
<proteinExistence type="predicted"/>
<dbReference type="GO" id="GO:0070402">
    <property type="term" value="F:NADPH binding"/>
    <property type="evidence" value="ECO:0007669"/>
    <property type="project" value="TreeGrafter"/>
</dbReference>
<keyword evidence="2" id="KW-0560">Oxidoreductase</keyword>
<reference evidence="4" key="1">
    <citation type="submission" date="2018-05" db="EMBL/GenBank/DDBJ databases">
        <authorList>
            <person name="Lanie J.A."/>
            <person name="Ng W.-L."/>
            <person name="Kazmierczak K.M."/>
            <person name="Andrzejewski T.M."/>
            <person name="Davidsen T.M."/>
            <person name="Wayne K.J."/>
            <person name="Tettelin H."/>
            <person name="Glass J.I."/>
            <person name="Rusch D."/>
            <person name="Podicherti R."/>
            <person name="Tsui H.-C.T."/>
            <person name="Winkler M.E."/>
        </authorList>
    </citation>
    <scope>NUCLEOTIDE SEQUENCE</scope>
</reference>
<dbReference type="SUPFAM" id="SSF51735">
    <property type="entry name" value="NAD(P)-binding Rossmann-fold domains"/>
    <property type="match status" value="1"/>
</dbReference>
<evidence type="ECO:0000313" key="4">
    <source>
        <dbReference type="EMBL" id="SVB36331.1"/>
    </source>
</evidence>
<dbReference type="InterPro" id="IPR013149">
    <property type="entry name" value="ADH-like_C"/>
</dbReference>
<dbReference type="AlphaFoldDB" id="A0A382DF79"/>
<dbReference type="Gene3D" id="3.40.50.720">
    <property type="entry name" value="NAD(P)-binding Rossmann-like Domain"/>
    <property type="match status" value="1"/>
</dbReference>
<dbReference type="InterPro" id="IPR036291">
    <property type="entry name" value="NAD(P)-bd_dom_sf"/>
</dbReference>
<evidence type="ECO:0000256" key="2">
    <source>
        <dbReference type="ARBA" id="ARBA00023002"/>
    </source>
</evidence>
<dbReference type="Pfam" id="PF00107">
    <property type="entry name" value="ADH_zinc_N"/>
    <property type="match status" value="1"/>
</dbReference>
<evidence type="ECO:0000259" key="3">
    <source>
        <dbReference type="Pfam" id="PF00107"/>
    </source>
</evidence>
<keyword evidence="1" id="KW-0521">NADP</keyword>
<dbReference type="PANTHER" id="PTHR48106:SF13">
    <property type="entry name" value="QUINONE OXIDOREDUCTASE-RELATED"/>
    <property type="match status" value="1"/>
</dbReference>
<dbReference type="PANTHER" id="PTHR48106">
    <property type="entry name" value="QUINONE OXIDOREDUCTASE PIG3-RELATED"/>
    <property type="match status" value="1"/>
</dbReference>
<organism evidence="4">
    <name type="scientific">marine metagenome</name>
    <dbReference type="NCBI Taxonomy" id="408172"/>
    <lineage>
        <taxon>unclassified sequences</taxon>
        <taxon>metagenomes</taxon>
        <taxon>ecological metagenomes</taxon>
    </lineage>
</organism>
<gene>
    <name evidence="4" type="ORF">METZ01_LOCUS189185</name>
</gene>
<dbReference type="GO" id="GO:0035925">
    <property type="term" value="F:mRNA 3'-UTR AU-rich region binding"/>
    <property type="evidence" value="ECO:0007669"/>
    <property type="project" value="TreeGrafter"/>
</dbReference>
<dbReference type="Gene3D" id="3.90.180.10">
    <property type="entry name" value="Medium-chain alcohol dehydrogenases, catalytic domain"/>
    <property type="match status" value="1"/>
</dbReference>
<dbReference type="GO" id="GO:0005829">
    <property type="term" value="C:cytosol"/>
    <property type="evidence" value="ECO:0007669"/>
    <property type="project" value="TreeGrafter"/>
</dbReference>
<feature type="domain" description="Alcohol dehydrogenase-like C-terminal" evidence="3">
    <location>
        <begin position="28"/>
        <end position="143"/>
    </location>
</feature>
<accession>A0A382DF79</accession>
<sequence>AMTINMLLSNVAKVKSNQTIIVTGASGGVGRLLCQWASLIGVKVIGLVGDLNKVNDKNNFGCKHMLEYDDNALIKKIMKFTEGKGVDFIFDSVGSNVFFNLIESIKICGHIVNYGQSSGSIKSFNMSLLSEKSLTISRPILFHYIKNRENYVSMCKNSFTILKNNSLFFPQFEPYSLIDAHQVHDILESRNGGGSLYLVPSIN</sequence>
<name>A0A382DF79_9ZZZZ</name>
<feature type="non-terminal residue" evidence="4">
    <location>
        <position position="1"/>
    </location>
</feature>
<evidence type="ECO:0000256" key="1">
    <source>
        <dbReference type="ARBA" id="ARBA00022857"/>
    </source>
</evidence>
<protein>
    <recommendedName>
        <fullName evidence="3">Alcohol dehydrogenase-like C-terminal domain-containing protein</fullName>
    </recommendedName>
</protein>